<evidence type="ECO:0000313" key="10">
    <source>
        <dbReference type="Proteomes" id="UP001642487"/>
    </source>
</evidence>
<organism evidence="9 10">
    <name type="scientific">Citrullus colocynthis</name>
    <name type="common">colocynth</name>
    <dbReference type="NCBI Taxonomy" id="252529"/>
    <lineage>
        <taxon>Eukaryota</taxon>
        <taxon>Viridiplantae</taxon>
        <taxon>Streptophyta</taxon>
        <taxon>Embryophyta</taxon>
        <taxon>Tracheophyta</taxon>
        <taxon>Spermatophyta</taxon>
        <taxon>Magnoliopsida</taxon>
        <taxon>eudicotyledons</taxon>
        <taxon>Gunneridae</taxon>
        <taxon>Pentapetalae</taxon>
        <taxon>rosids</taxon>
        <taxon>fabids</taxon>
        <taxon>Cucurbitales</taxon>
        <taxon>Cucurbitaceae</taxon>
        <taxon>Benincaseae</taxon>
        <taxon>Citrullus</taxon>
    </lineage>
</organism>
<dbReference type="PANTHER" id="PTHR11467">
    <property type="entry name" value="HISTONE H1"/>
    <property type="match status" value="1"/>
</dbReference>
<protein>
    <recommendedName>
        <fullName evidence="8">H15 domain-containing protein</fullName>
    </recommendedName>
</protein>
<comment type="similarity">
    <text evidence="6">Belongs to the histone H1/H5 family.</text>
</comment>
<dbReference type="InterPro" id="IPR036390">
    <property type="entry name" value="WH_DNA-bd_sf"/>
</dbReference>
<dbReference type="Pfam" id="PF00538">
    <property type="entry name" value="Linker_histone"/>
    <property type="match status" value="1"/>
</dbReference>
<proteinExistence type="inferred from homology"/>
<dbReference type="Proteomes" id="UP001642487">
    <property type="component" value="Chromosome 4"/>
</dbReference>
<dbReference type="CDD" id="cd00073">
    <property type="entry name" value="H15"/>
    <property type="match status" value="1"/>
</dbReference>
<sequence length="208" mass="22743">MSSTGEAEVKVPAEDVPPVEVPAAEEPKEAEKPPVKEKKPRAPREKKPRQSKVASHPPYFQMINEAISSLNEKNGSSPYAIAKYMEEKHKAVLPANFRKILALQLKNSTAKGKLTKIKASYKLSETGKKKDKNATKVAKANAEKKTKQARTTRTTGRKRKAVKKDEAAKAAKKVVAKKPKRSTTAKPKQPKSIKAPAAKRAKKAVAGM</sequence>
<evidence type="ECO:0000313" key="9">
    <source>
        <dbReference type="EMBL" id="CAK9320726.1"/>
    </source>
</evidence>
<evidence type="ECO:0000256" key="4">
    <source>
        <dbReference type="ARBA" id="ARBA00023125"/>
    </source>
</evidence>
<dbReference type="PANTHER" id="PTHR11467:SF36">
    <property type="entry name" value="HISTONE 24-RELATED"/>
    <property type="match status" value="1"/>
</dbReference>
<dbReference type="SMART" id="SM00526">
    <property type="entry name" value="H15"/>
    <property type="match status" value="1"/>
</dbReference>
<dbReference type="InterPro" id="IPR005819">
    <property type="entry name" value="H1/H5"/>
</dbReference>
<gene>
    <name evidence="9" type="ORF">CITCOLO1_LOCUS12782</name>
</gene>
<evidence type="ECO:0000259" key="8">
    <source>
        <dbReference type="PROSITE" id="PS51504"/>
    </source>
</evidence>
<evidence type="ECO:0000256" key="5">
    <source>
        <dbReference type="ARBA" id="ARBA00023242"/>
    </source>
</evidence>
<evidence type="ECO:0000256" key="7">
    <source>
        <dbReference type="SAM" id="MobiDB-lite"/>
    </source>
</evidence>
<keyword evidence="5 6" id="KW-0539">Nucleus</keyword>
<dbReference type="PRINTS" id="PR00624">
    <property type="entry name" value="HISTONEH5"/>
</dbReference>
<reference evidence="9 10" key="1">
    <citation type="submission" date="2024-03" db="EMBL/GenBank/DDBJ databases">
        <authorList>
            <person name="Gkanogiannis A."/>
            <person name="Becerra Lopez-Lavalle L."/>
        </authorList>
    </citation>
    <scope>NUCLEOTIDE SEQUENCE [LARGE SCALE GENOMIC DNA]</scope>
</reference>
<accession>A0ABP0YMG4</accession>
<dbReference type="Gene3D" id="1.10.10.10">
    <property type="entry name" value="Winged helix-like DNA-binding domain superfamily/Winged helix DNA-binding domain"/>
    <property type="match status" value="1"/>
</dbReference>
<evidence type="ECO:0000256" key="6">
    <source>
        <dbReference type="RuleBase" id="RU003894"/>
    </source>
</evidence>
<dbReference type="InterPro" id="IPR036388">
    <property type="entry name" value="WH-like_DNA-bd_sf"/>
</dbReference>
<evidence type="ECO:0000256" key="2">
    <source>
        <dbReference type="ARBA" id="ARBA00004286"/>
    </source>
</evidence>
<dbReference type="PROSITE" id="PS51504">
    <property type="entry name" value="H15"/>
    <property type="match status" value="1"/>
</dbReference>
<comment type="subcellular location">
    <subcellularLocation>
        <location evidence="2">Chromosome</location>
    </subcellularLocation>
    <subcellularLocation>
        <location evidence="1 6">Nucleus</location>
    </subcellularLocation>
</comment>
<dbReference type="EMBL" id="OZ021738">
    <property type="protein sequence ID" value="CAK9320726.1"/>
    <property type="molecule type" value="Genomic_DNA"/>
</dbReference>
<feature type="compositionally biased region" description="Low complexity" evidence="7">
    <location>
        <begin position="14"/>
        <end position="24"/>
    </location>
</feature>
<dbReference type="SUPFAM" id="SSF46785">
    <property type="entry name" value="Winged helix' DNA-binding domain"/>
    <property type="match status" value="1"/>
</dbReference>
<name>A0ABP0YMG4_9ROSI</name>
<feature type="compositionally biased region" description="Basic residues" evidence="7">
    <location>
        <begin position="147"/>
        <end position="162"/>
    </location>
</feature>
<evidence type="ECO:0000256" key="1">
    <source>
        <dbReference type="ARBA" id="ARBA00004123"/>
    </source>
</evidence>
<keyword evidence="4 6" id="KW-0238">DNA-binding</keyword>
<evidence type="ECO:0000256" key="3">
    <source>
        <dbReference type="ARBA" id="ARBA00022454"/>
    </source>
</evidence>
<keyword evidence="3 6" id="KW-0158">Chromosome</keyword>
<feature type="region of interest" description="Disordered" evidence="7">
    <location>
        <begin position="127"/>
        <end position="208"/>
    </location>
</feature>
<dbReference type="InterPro" id="IPR005818">
    <property type="entry name" value="Histone_H1/H5_H15"/>
</dbReference>
<keyword evidence="10" id="KW-1185">Reference proteome</keyword>
<feature type="compositionally biased region" description="Basic and acidic residues" evidence="7">
    <location>
        <begin position="25"/>
        <end position="45"/>
    </location>
</feature>
<feature type="compositionally biased region" description="Basic residues" evidence="7">
    <location>
        <begin position="170"/>
        <end position="208"/>
    </location>
</feature>
<feature type="domain" description="H15" evidence="8">
    <location>
        <begin position="55"/>
        <end position="125"/>
    </location>
</feature>
<feature type="region of interest" description="Disordered" evidence="7">
    <location>
        <begin position="1"/>
        <end position="59"/>
    </location>
</feature>